<dbReference type="InterPro" id="IPR008878">
    <property type="entry name" value="Transposase_IS66_Orf2"/>
</dbReference>
<dbReference type="AlphaFoldDB" id="A0A1X7KXV0"/>
<reference evidence="2" key="1">
    <citation type="submission" date="2017-04" db="EMBL/GenBank/DDBJ databases">
        <authorList>
            <person name="Varghese N."/>
            <person name="Submissions S."/>
        </authorList>
    </citation>
    <scope>NUCLEOTIDE SEQUENCE [LARGE SCALE GENOMIC DNA]</scope>
    <source>
        <strain evidence="2">USBA 82</strain>
    </source>
</reference>
<feature type="non-terminal residue" evidence="1">
    <location>
        <position position="43"/>
    </location>
</feature>
<organism evidence="1 2">
    <name type="scientific">Dethiosulfovibrio salsuginis</name>
    <dbReference type="NCBI Taxonomy" id="561720"/>
    <lineage>
        <taxon>Bacteria</taxon>
        <taxon>Thermotogati</taxon>
        <taxon>Synergistota</taxon>
        <taxon>Synergistia</taxon>
        <taxon>Synergistales</taxon>
        <taxon>Dethiosulfovibrionaceae</taxon>
        <taxon>Dethiosulfovibrio</taxon>
    </lineage>
</organism>
<dbReference type="STRING" id="561720.SAMN06275492_1401"/>
<evidence type="ECO:0000313" key="1">
    <source>
        <dbReference type="EMBL" id="SMG46448.1"/>
    </source>
</evidence>
<keyword evidence="2" id="KW-1185">Reference proteome</keyword>
<dbReference type="Pfam" id="PF05717">
    <property type="entry name" value="TnpB_IS66"/>
    <property type="match status" value="1"/>
</dbReference>
<proteinExistence type="predicted"/>
<sequence length="43" mass="4714">MRGQGVLNGIADKLDHIYIACGKTDLRRGIDGLVAIIQTEFKL</sequence>
<accession>A0A1X7KXV0</accession>
<evidence type="ECO:0000313" key="2">
    <source>
        <dbReference type="Proteomes" id="UP000193355"/>
    </source>
</evidence>
<dbReference type="RefSeq" id="WP_143340932.1">
    <property type="nucleotide sequence ID" value="NZ_FXBB01000040.1"/>
</dbReference>
<dbReference type="Proteomes" id="UP000193355">
    <property type="component" value="Unassembled WGS sequence"/>
</dbReference>
<name>A0A1X7KXV0_9BACT</name>
<gene>
    <name evidence="1" type="ORF">SAMN06275492_1401</name>
</gene>
<protein>
    <submittedName>
        <fullName evidence="1">IS66 Orf2 like protein</fullName>
    </submittedName>
</protein>
<dbReference type="EMBL" id="FXBB01000040">
    <property type="protein sequence ID" value="SMG46448.1"/>
    <property type="molecule type" value="Genomic_DNA"/>
</dbReference>